<dbReference type="EMBL" id="CP069038">
    <property type="protein sequence ID" value="QRD04052.1"/>
    <property type="molecule type" value="Genomic_DNA"/>
</dbReference>
<keyword evidence="6" id="KW-1185">Reference proteome</keyword>
<keyword evidence="2" id="KW-0808">Transferase</keyword>
<gene>
    <name evidence="5" type="ORF">JI435_127990</name>
</gene>
<dbReference type="GO" id="GO:0016740">
    <property type="term" value="F:transferase activity"/>
    <property type="evidence" value="ECO:0007669"/>
    <property type="project" value="UniProtKB-KW"/>
</dbReference>
<organism evidence="5 6">
    <name type="scientific">Phaeosphaeria nodorum (strain SN15 / ATCC MYA-4574 / FGSC 10173)</name>
    <name type="common">Glume blotch fungus</name>
    <name type="synonym">Parastagonospora nodorum</name>
    <dbReference type="NCBI Taxonomy" id="321614"/>
    <lineage>
        <taxon>Eukaryota</taxon>
        <taxon>Fungi</taxon>
        <taxon>Dikarya</taxon>
        <taxon>Ascomycota</taxon>
        <taxon>Pezizomycotina</taxon>
        <taxon>Dothideomycetes</taxon>
        <taxon>Pleosporomycetidae</taxon>
        <taxon>Pleosporales</taxon>
        <taxon>Pleosporineae</taxon>
        <taxon>Phaeosphaeriaceae</taxon>
        <taxon>Parastagonospora</taxon>
    </lineage>
</organism>
<evidence type="ECO:0000256" key="2">
    <source>
        <dbReference type="ARBA" id="ARBA00022679"/>
    </source>
</evidence>
<dbReference type="InterPro" id="IPR009288">
    <property type="entry name" value="AIG2-like_dom"/>
</dbReference>
<dbReference type="PANTHER" id="PTHR31544:SF4">
    <property type="entry name" value="GAMMA-GLUTAMYLCYCLOTRANSFERASE-RELATED"/>
    <property type="match status" value="1"/>
</dbReference>
<sequence>MFVTGAIIYVTLTTYKYLVLRRIFSFCVSTFSHPDQSIRMDYFDDLDKEAMSAFYELDGDTTLYGGTKYAMALSSEISSLIRSSTNNKRPDQRSIRTQCNMDYLLKMDEPLTPAILASAAILPSQPRIIQGESDNGVAQFCQISGFDVPNIKRWLEKNYPAIAPVFAPINKAGKALSPFSACPTLGLDTTLPQHRTTSAVSFVHYPKQSQYPVWYFFYGTLANSSFLANLFSLAPGDVPALLPAYIQGGKLQTWGGMYKALVDNPGSHVDGWAYKVSFQEQEDALRMYETAKYEIVRVAIEVTGGSGTKRVQGCTFRFAGDETELD</sequence>
<dbReference type="CDD" id="cd06661">
    <property type="entry name" value="GGCT_like"/>
    <property type="match status" value="1"/>
</dbReference>
<reference evidence="6" key="1">
    <citation type="journal article" date="2021" name="BMC Genomics">
        <title>Chromosome-level genome assembly and manually-curated proteome of model necrotroph Parastagonospora nodorum Sn15 reveals a genome-wide trove of candidate effector homologs, and redundancy of virulence-related functions within an accessory chromosome.</title>
        <authorList>
            <person name="Bertazzoni S."/>
            <person name="Jones D.A.B."/>
            <person name="Phan H.T."/>
            <person name="Tan K.-C."/>
            <person name="Hane J.K."/>
        </authorList>
    </citation>
    <scope>NUCLEOTIDE SEQUENCE [LARGE SCALE GENOMIC DNA]</scope>
    <source>
        <strain evidence="6">SN15 / ATCC MYA-4574 / FGSC 10173)</strain>
    </source>
</reference>
<dbReference type="SUPFAM" id="SSF110857">
    <property type="entry name" value="Gamma-glutamyl cyclotransferase-like"/>
    <property type="match status" value="1"/>
</dbReference>
<name>A0A7U2FF15_PHANO</name>
<dbReference type="RefSeq" id="XP_001803017.1">
    <property type="nucleotide sequence ID" value="XM_001802965.1"/>
</dbReference>
<dbReference type="OrthoDB" id="3262926at2759"/>
<dbReference type="InterPro" id="IPR013024">
    <property type="entry name" value="GGCT-like"/>
</dbReference>
<evidence type="ECO:0000256" key="1">
    <source>
        <dbReference type="ARBA" id="ARBA00008861"/>
    </source>
</evidence>
<dbReference type="OMA" id="NQYPVWY"/>
<protein>
    <recommendedName>
        <fullName evidence="3">Putative gamma-glutamylcyclotransferase</fullName>
    </recommendedName>
</protein>
<evidence type="ECO:0000313" key="6">
    <source>
        <dbReference type="Proteomes" id="UP000663193"/>
    </source>
</evidence>
<evidence type="ECO:0000256" key="3">
    <source>
        <dbReference type="ARBA" id="ARBA00030602"/>
    </source>
</evidence>
<dbReference type="Proteomes" id="UP000663193">
    <property type="component" value="Chromosome 16"/>
</dbReference>
<feature type="domain" description="Gamma-glutamylcyclotransferase AIG2-like" evidence="4">
    <location>
        <begin position="215"/>
        <end position="312"/>
    </location>
</feature>
<dbReference type="KEGG" id="pno:SNOG_12799"/>
<proteinExistence type="inferred from homology"/>
<evidence type="ECO:0000259" key="4">
    <source>
        <dbReference type="Pfam" id="PF06094"/>
    </source>
</evidence>
<dbReference type="PANTHER" id="PTHR31544">
    <property type="entry name" value="AIG2-LIKE PROTEIN D"/>
    <property type="match status" value="1"/>
</dbReference>
<dbReference type="InterPro" id="IPR036568">
    <property type="entry name" value="GGCT-like_sf"/>
</dbReference>
<dbReference type="InterPro" id="IPR045038">
    <property type="entry name" value="AIG2-like"/>
</dbReference>
<comment type="similarity">
    <text evidence="1">Belongs to the gamma-glutamylcyclotransferase family.</text>
</comment>
<dbReference type="Pfam" id="PF06094">
    <property type="entry name" value="GGACT"/>
    <property type="match status" value="1"/>
</dbReference>
<dbReference type="VEuPathDB" id="FungiDB:JI435_127990"/>
<accession>A0A7U2FF15</accession>
<dbReference type="Gene3D" id="3.10.490.10">
    <property type="entry name" value="Gamma-glutamyl cyclotransferase-like"/>
    <property type="match status" value="1"/>
</dbReference>
<dbReference type="AlphaFoldDB" id="A0A7U2FF15"/>
<evidence type="ECO:0000313" key="5">
    <source>
        <dbReference type="EMBL" id="QRD04052.1"/>
    </source>
</evidence>